<protein>
    <submittedName>
        <fullName evidence="2">Uncharacterized protein</fullName>
    </submittedName>
</protein>
<evidence type="ECO:0000256" key="1">
    <source>
        <dbReference type="SAM" id="MobiDB-lite"/>
    </source>
</evidence>
<name>A0AAV4G9J0_9GAST</name>
<reference evidence="2 3" key="1">
    <citation type="journal article" date="2021" name="Elife">
        <title>Chloroplast acquisition without the gene transfer in kleptoplastic sea slugs, Plakobranchus ocellatus.</title>
        <authorList>
            <person name="Maeda T."/>
            <person name="Takahashi S."/>
            <person name="Yoshida T."/>
            <person name="Shimamura S."/>
            <person name="Takaki Y."/>
            <person name="Nagai Y."/>
            <person name="Toyoda A."/>
            <person name="Suzuki Y."/>
            <person name="Arimoto A."/>
            <person name="Ishii H."/>
            <person name="Satoh N."/>
            <person name="Nishiyama T."/>
            <person name="Hasebe M."/>
            <person name="Maruyama T."/>
            <person name="Minagawa J."/>
            <person name="Obokata J."/>
            <person name="Shigenobu S."/>
        </authorList>
    </citation>
    <scope>NUCLEOTIDE SEQUENCE [LARGE SCALE GENOMIC DNA]</scope>
</reference>
<dbReference type="EMBL" id="BMAT01008306">
    <property type="protein sequence ID" value="GFR81926.1"/>
    <property type="molecule type" value="Genomic_DNA"/>
</dbReference>
<dbReference type="AlphaFoldDB" id="A0AAV4G9J0"/>
<feature type="compositionally biased region" description="Basic and acidic residues" evidence="1">
    <location>
        <begin position="135"/>
        <end position="155"/>
    </location>
</feature>
<accession>A0AAV4G9J0</accession>
<proteinExistence type="predicted"/>
<organism evidence="2 3">
    <name type="scientific">Elysia marginata</name>
    <dbReference type="NCBI Taxonomy" id="1093978"/>
    <lineage>
        <taxon>Eukaryota</taxon>
        <taxon>Metazoa</taxon>
        <taxon>Spiralia</taxon>
        <taxon>Lophotrochozoa</taxon>
        <taxon>Mollusca</taxon>
        <taxon>Gastropoda</taxon>
        <taxon>Heterobranchia</taxon>
        <taxon>Euthyneura</taxon>
        <taxon>Panpulmonata</taxon>
        <taxon>Sacoglossa</taxon>
        <taxon>Placobranchoidea</taxon>
        <taxon>Plakobranchidae</taxon>
        <taxon>Elysia</taxon>
    </lineage>
</organism>
<evidence type="ECO:0000313" key="3">
    <source>
        <dbReference type="Proteomes" id="UP000762676"/>
    </source>
</evidence>
<keyword evidence="3" id="KW-1185">Reference proteome</keyword>
<feature type="compositionally biased region" description="Basic and acidic residues" evidence="1">
    <location>
        <begin position="175"/>
        <end position="192"/>
    </location>
</feature>
<comment type="caution">
    <text evidence="2">The sequence shown here is derived from an EMBL/GenBank/DDBJ whole genome shotgun (WGS) entry which is preliminary data.</text>
</comment>
<feature type="region of interest" description="Disordered" evidence="1">
    <location>
        <begin position="122"/>
        <end position="192"/>
    </location>
</feature>
<sequence>MSGYDYIPRSGTNYVPIRENGWVYSSESSPAGDLEFSEWEGHYQRNAEYQRQGATSYFKKEVSYGQKLRQLGVAPNLVEFVEKLLLNGDLTFHVLQIFMNVIPRRIQDQVIQLTRKYVVESQEGDEGASYSGAGDRFRSRGDKFKNLGDRFESHKRQNSPDTSGPRSGGTYRPQSEYRRESRDYSREDGEHF</sequence>
<gene>
    <name evidence="2" type="ORF">ElyMa_004083200</name>
</gene>
<evidence type="ECO:0000313" key="2">
    <source>
        <dbReference type="EMBL" id="GFR81926.1"/>
    </source>
</evidence>
<dbReference type="Proteomes" id="UP000762676">
    <property type="component" value="Unassembled WGS sequence"/>
</dbReference>